<evidence type="ECO:0000313" key="3">
    <source>
        <dbReference type="Proteomes" id="UP001235094"/>
    </source>
</evidence>
<protein>
    <submittedName>
        <fullName evidence="2">General stress protein 26</fullName>
    </submittedName>
</protein>
<accession>A0ABU0LS56</accession>
<dbReference type="RefSeq" id="WP_306890105.1">
    <property type="nucleotide sequence ID" value="NZ_JAUSVR010000006.1"/>
</dbReference>
<evidence type="ECO:0000313" key="2">
    <source>
        <dbReference type="EMBL" id="MDQ0511423.1"/>
    </source>
</evidence>
<dbReference type="InterPro" id="IPR012349">
    <property type="entry name" value="Split_barrel_FMN-bd"/>
</dbReference>
<comment type="caution">
    <text evidence="2">The sequence shown here is derived from an EMBL/GenBank/DDBJ whole genome shotgun (WGS) entry which is preliminary data.</text>
</comment>
<name>A0ABU0LS56_9HYPH</name>
<dbReference type="Gene3D" id="2.30.110.10">
    <property type="entry name" value="Electron Transport, Fmn-binding Protein, Chain A"/>
    <property type="match status" value="1"/>
</dbReference>
<dbReference type="InterPro" id="IPR038725">
    <property type="entry name" value="YdaG_split_barrel_FMN-bd"/>
</dbReference>
<dbReference type="InterPro" id="IPR052917">
    <property type="entry name" value="Stress-Dev_Protein"/>
</dbReference>
<proteinExistence type="predicted"/>
<evidence type="ECO:0000259" key="1">
    <source>
        <dbReference type="Pfam" id="PF16242"/>
    </source>
</evidence>
<organism evidence="2 3">
    <name type="scientific">Ancylobacter amanitiformis</name>
    <dbReference type="NCBI Taxonomy" id="217069"/>
    <lineage>
        <taxon>Bacteria</taxon>
        <taxon>Pseudomonadati</taxon>
        <taxon>Pseudomonadota</taxon>
        <taxon>Alphaproteobacteria</taxon>
        <taxon>Hyphomicrobiales</taxon>
        <taxon>Xanthobacteraceae</taxon>
        <taxon>Ancylobacter</taxon>
    </lineage>
</organism>
<reference evidence="2 3" key="1">
    <citation type="submission" date="2023-07" db="EMBL/GenBank/DDBJ databases">
        <title>Genomic Encyclopedia of Type Strains, Phase IV (KMG-IV): sequencing the most valuable type-strain genomes for metagenomic binning, comparative biology and taxonomic classification.</title>
        <authorList>
            <person name="Goeker M."/>
        </authorList>
    </citation>
    <scope>NUCLEOTIDE SEQUENCE [LARGE SCALE GENOMIC DNA]</scope>
    <source>
        <strain evidence="2 3">DSM 15561</strain>
    </source>
</reference>
<gene>
    <name evidence="2" type="ORF">QOZ99_002320</name>
</gene>
<sequence length="176" mass="19950">MSHDRMSHDRMSGDRTTTEAVDKAWAMMDDIRICMLVTREGETLRARPMDAHPSREEGCIWFLSDRRGHKDEEMRHDPQAALTFAHPGRNDYLSVSGQAEVTDDRAKIDELWTDMNKAFWPNGKTDPNICVVRFLPERAEYWDGPSGAIGVALKMMAARLTGSPTDLGENRKVSLD</sequence>
<feature type="domain" description="General stress protein FMN-binding split barrel" evidence="1">
    <location>
        <begin position="19"/>
        <end position="165"/>
    </location>
</feature>
<dbReference type="PANTHER" id="PTHR34818">
    <property type="entry name" value="PROTEIN BLI-3"/>
    <property type="match status" value="1"/>
</dbReference>
<dbReference type="Pfam" id="PF16242">
    <property type="entry name" value="Pyrid_ox_like"/>
    <property type="match status" value="1"/>
</dbReference>
<dbReference type="Proteomes" id="UP001235094">
    <property type="component" value="Unassembled WGS sequence"/>
</dbReference>
<dbReference type="SUPFAM" id="SSF50475">
    <property type="entry name" value="FMN-binding split barrel"/>
    <property type="match status" value="1"/>
</dbReference>
<keyword evidence="3" id="KW-1185">Reference proteome</keyword>
<dbReference type="PANTHER" id="PTHR34818:SF1">
    <property type="entry name" value="PROTEIN BLI-3"/>
    <property type="match status" value="1"/>
</dbReference>
<dbReference type="EMBL" id="JAUSVR010000006">
    <property type="protein sequence ID" value="MDQ0511423.1"/>
    <property type="molecule type" value="Genomic_DNA"/>
</dbReference>